<comment type="caution">
    <text evidence="1">The sequence shown here is derived from an EMBL/GenBank/DDBJ whole genome shotgun (WGS) entry which is preliminary data.</text>
</comment>
<proteinExistence type="predicted"/>
<evidence type="ECO:0000313" key="2">
    <source>
        <dbReference type="Proteomes" id="UP000325105"/>
    </source>
</evidence>
<dbReference type="EMBL" id="VNHX01000001">
    <property type="protein sequence ID" value="TYP98353.1"/>
    <property type="molecule type" value="Genomic_DNA"/>
</dbReference>
<dbReference type="Pfam" id="PF10677">
    <property type="entry name" value="DUF2490"/>
    <property type="match status" value="1"/>
</dbReference>
<organism evidence="1 2">
    <name type="scientific">Sphingobacterium allocomposti</name>
    <dbReference type="NCBI Taxonomy" id="415956"/>
    <lineage>
        <taxon>Bacteria</taxon>
        <taxon>Pseudomonadati</taxon>
        <taxon>Bacteroidota</taxon>
        <taxon>Sphingobacteriia</taxon>
        <taxon>Sphingobacteriales</taxon>
        <taxon>Sphingobacteriaceae</taxon>
        <taxon>Sphingobacterium</taxon>
    </lineage>
</organism>
<dbReference type="RefSeq" id="WP_148906943.1">
    <property type="nucleotide sequence ID" value="NZ_VNHX01000001.1"/>
</dbReference>
<keyword evidence="2" id="KW-1185">Reference proteome</keyword>
<accession>A0A5S5DQW8</accession>
<dbReference type="SUPFAM" id="SSF56935">
    <property type="entry name" value="Porins"/>
    <property type="match status" value="1"/>
</dbReference>
<dbReference type="InterPro" id="IPR019619">
    <property type="entry name" value="DUF2490"/>
</dbReference>
<protein>
    <submittedName>
        <fullName evidence="1">Uncharacterized protein DUF2490</fullName>
    </submittedName>
</protein>
<dbReference type="AlphaFoldDB" id="A0A5S5DQW8"/>
<sequence>MWQNYVFLTLLFLVASPFIVSAQHVQGWGIYFGNTALGKSKFSVHHELQLRDYKMVGDHQQTLLRVGLQYQALPSTSFTFGYGYIYTEAEGTPNLPFSENRIYQEALMKHRIDIVRLRHRFRAEERFMPQGKFRGRGRYCLFIDVPFTQRQMGEGEIYAAFYDEIFLNAFDDKLDVFDRNRLYGGLGYKLKDNLGLQLGYMRQHVGKLPGTDHILFSVHHQLRF</sequence>
<dbReference type="OrthoDB" id="1118734at2"/>
<evidence type="ECO:0000313" key="1">
    <source>
        <dbReference type="EMBL" id="TYP98353.1"/>
    </source>
</evidence>
<name>A0A5S5DQW8_9SPHI</name>
<gene>
    <name evidence="1" type="ORF">BC792_1017</name>
</gene>
<reference evidence="1 2" key="1">
    <citation type="submission" date="2019-07" db="EMBL/GenBank/DDBJ databases">
        <title>Genomic Encyclopedia of Archaeal and Bacterial Type Strains, Phase II (KMG-II): from individual species to whole genera.</title>
        <authorList>
            <person name="Goeker M."/>
        </authorList>
    </citation>
    <scope>NUCLEOTIDE SEQUENCE [LARGE SCALE GENOMIC DNA]</scope>
    <source>
        <strain evidence="1 2">DSM 18850</strain>
    </source>
</reference>
<dbReference type="Proteomes" id="UP000325105">
    <property type="component" value="Unassembled WGS sequence"/>
</dbReference>